<dbReference type="InterPro" id="IPR013519">
    <property type="entry name" value="Int_alpha_beta-p"/>
</dbReference>
<name>A0A5B9W1T0_9BACT</name>
<dbReference type="Gene3D" id="2.40.128.340">
    <property type="match status" value="1"/>
</dbReference>
<evidence type="ECO:0000313" key="5">
    <source>
        <dbReference type="EMBL" id="QEH34556.1"/>
    </source>
</evidence>
<keyword evidence="6" id="KW-1185">Reference proteome</keyword>
<keyword evidence="2" id="KW-0677">Repeat</keyword>
<gene>
    <name evidence="5" type="ORF">OJF2_30970</name>
</gene>
<evidence type="ECO:0000313" key="6">
    <source>
        <dbReference type="Proteomes" id="UP000324233"/>
    </source>
</evidence>
<dbReference type="InterPro" id="IPR028994">
    <property type="entry name" value="Integrin_alpha_N"/>
</dbReference>
<dbReference type="Pfam" id="PF01839">
    <property type="entry name" value="FG-GAP"/>
    <property type="match status" value="1"/>
</dbReference>
<dbReference type="InterPro" id="IPR018247">
    <property type="entry name" value="EF_Hand_1_Ca_BS"/>
</dbReference>
<dbReference type="PROSITE" id="PS00018">
    <property type="entry name" value="EF_HAND_1"/>
    <property type="match status" value="1"/>
</dbReference>
<dbReference type="KEGG" id="agv:OJF2_30970"/>
<dbReference type="Proteomes" id="UP000324233">
    <property type="component" value="Chromosome"/>
</dbReference>
<feature type="region of interest" description="Disordered" evidence="4">
    <location>
        <begin position="2046"/>
        <end position="2114"/>
    </location>
</feature>
<keyword evidence="3" id="KW-0325">Glycoprotein</keyword>
<dbReference type="InterPro" id="IPR013517">
    <property type="entry name" value="FG-GAP"/>
</dbReference>
<feature type="region of interest" description="Disordered" evidence="4">
    <location>
        <begin position="1985"/>
        <end position="2031"/>
    </location>
</feature>
<dbReference type="Gene3D" id="2.60.120.380">
    <property type="match status" value="1"/>
</dbReference>
<dbReference type="PANTHER" id="PTHR46580">
    <property type="entry name" value="SENSOR KINASE-RELATED"/>
    <property type="match status" value="1"/>
</dbReference>
<dbReference type="Gene3D" id="2.130.10.130">
    <property type="entry name" value="Integrin alpha, N-terminal"/>
    <property type="match status" value="4"/>
</dbReference>
<dbReference type="Gene3D" id="2.30.30.100">
    <property type="match status" value="10"/>
</dbReference>
<dbReference type="SMART" id="SM00191">
    <property type="entry name" value="Int_alpha"/>
    <property type="match status" value="8"/>
</dbReference>
<keyword evidence="1" id="KW-0732">Signal</keyword>
<feature type="compositionally biased region" description="Low complexity" evidence="4">
    <location>
        <begin position="1985"/>
        <end position="2003"/>
    </location>
</feature>
<evidence type="ECO:0000256" key="1">
    <source>
        <dbReference type="ARBA" id="ARBA00022729"/>
    </source>
</evidence>
<dbReference type="EMBL" id="CP042997">
    <property type="protein sequence ID" value="QEH34556.1"/>
    <property type="molecule type" value="Genomic_DNA"/>
</dbReference>
<evidence type="ECO:0000256" key="2">
    <source>
        <dbReference type="ARBA" id="ARBA00022737"/>
    </source>
</evidence>
<sequence>MALSWGPWAPGAPDPLPTDPTVQVAGSLDRARDAQAYLFTVSQDGLLTADVHAEGMDTQLSLLDRDRNPIIQSQAASPSNRDDRISQHLPAGTYYLDVRTTDGGAGNYTLSTRFIATTSSLTSLPAGSGPVAIESRDLDGDGYPDLAVADNYGNAVLVYLNAGDGSFRPAASLPVGFGPGAIASADLNRDGIPDLVTANQFSDDLSVLLGRGDGTFQDAREVPAGSFPTAIAAADFNGDGIPDLAVANMADDDASIFLGTGDGGFRPGPTLATGRAPDALAAVDFDRDGRMDLVVANHDGGYLSIFLGRGDGTFAPGRSWAAPGAISSLAAGDFNRDGIPDLAAACDGSDGVAVLLGRGDGTFRASDRQSTGSIPYDVVPADLDRDGILDLCTANCGDGTVSVFRGRGDGTFVAMGNLRVGNGAQGLAAADLSGDGRVDLATADLISRTATVLAGNGDGTFQAGGHPPRPVNPSAVVRADFNGDGVPDLALADGSRDAVEVMLGRGDGSFRAPISVDCGRGPFDLAAGDLDGDGIPDLAVATYLSNQVAILRGRGDGTFSPIGRMAAGDWPCYLAIADLDGDGRPDVIAANWASNDLSVFLGRGDGTFRDQVVYATGATPDGVLVADVNGDGRPDVVTPNTGSDDVSVLLGRGDGSLAGQVRWAAGPGPWSVAAGDFNEDGRVDLAVSDYTSAAPSRVSVLLGRGDGGFLPPSAVPAGSSPYPIAVGDFNRDGHQDLLVGNDGSNDLSLLLGRGDGTFRPGARLAAGDGPDAMATGDFNGDGLLDAVVANYRSGDVAFLAGNGDGTFRSPTVQGVGPERMLMASADFNGDGLLDVAVLDSGAGTVTIRLNQGEGVFRDLPATPAGDEPSAILVADLNRDGRPDLVVADAGSGNLSILLGLGDGTFASERRVAVGPRPTSLVTGDFDGAGRVEIAVAHAGTDRITLLGSNGDGTFFPWRELVVGAEPVALVAADLNGDGVLDLATANRSSADLSVLLGDGRGGFVQTRIGLPGAGPTGLVAFGQGPGRPPLLVVQDDPGRRAWTVQLAFQGGGVVGDPHWYPTPGEPGAYAQADFNGDGLPDLIGGTRGSSLLQRYIARPDGQTVTEEPFDAGQSVDGLLAGDFNNDGILDLAVGSLADGTVRVWLGVGDAQFVAPVSASPTQGRKLWLGDLNGDGAVDALELDGTGHAAMRLGRAGSPGQFGAPQPITPIYPGAVRDFTVLASSRGVRTAILPVQGPGLVVVTWNMDGTSSYDLVPLDPALMASRVIAGDLDGDGREDLVVLARATGQALVLFQGADGHFTRVQWTIDVGASPSDAVIVRAPGAAFPEIVVADEGSGDVTVVRCLALRAFAPPVRLSAGLSPAGLSWDGGRYQRSSPDQPTTLVAGDFNGDGIPGLVVLDRGSNRICILPGLDGGRFADPTLEQSYQAGFDPIKLVAGAFDADGDSDLAILNRGSRDLLILLNDGSGRFVTGQRIPVGNRPNDVVSRDINGDGKPDLLVSNDSGDLLILLGRGDGTFAPYQRADQVVKLAVGDIDGNGRPTFVLTNEARDELVVTTPQAGQTFLQGRGEGLLAPSDVKIADLNGDGLSDLLVANSGGNELLIYLGIGGGAFASPLRVFAGTNPVEIQVGGVDAHGRRDLFVTNSGSNDVSVFITYVDEAGFQVEQGPRLAAGLSPVSTTVAEVEGDDRPDLLVVNQGGDAVSLLLGEGGGFFTDKAARVYPSGEGPIRAYVGQFVGGPGNDLVIVNSVSSTLTVYSDFLSPGAEPITVPTGGLDPIAAVAGDYNGDGFLDLVVANNGDSRISLLNGGASGIALADSFVLGASGRPTGVVVGGKGGDFRFYVSTEGSNSVLDVTYLLELHAPAPSQSAWAAVQAPGGERPVASIESAPAVWSIGSGANPASPSTSQSLAAIILAGTPGPSWAAGSFLAGLIGTLQVLPPMAGNSLASTVTGLLAVNWEETSSVLPLQDQSMPAVAVLLSSAAEPEAPAVAEPGRHVGPAAEPPAGGAGAESGADRVGEGPSPETILNRYVSGVDDSLDRAGRRLNEEALTAPDVVGPERGEQPAPAPAGDESGWLPPGCPTLPMPARLLPAEPSDDPGEAGRLSDAGRREPRPATPLLGAAAAVLAGIGAFRVRAPAAWARRTNRRGRRPVA</sequence>
<evidence type="ECO:0000256" key="4">
    <source>
        <dbReference type="SAM" id="MobiDB-lite"/>
    </source>
</evidence>
<evidence type="ECO:0000256" key="3">
    <source>
        <dbReference type="ARBA" id="ARBA00023180"/>
    </source>
</evidence>
<dbReference type="RefSeq" id="WP_168221812.1">
    <property type="nucleotide sequence ID" value="NZ_CP042997.1"/>
</dbReference>
<dbReference type="SUPFAM" id="SSF69318">
    <property type="entry name" value="Integrin alpha N-terminal domain"/>
    <property type="match status" value="7"/>
</dbReference>
<proteinExistence type="predicted"/>
<protein>
    <submittedName>
        <fullName evidence="5">FG-GAP repeat protein</fullName>
    </submittedName>
</protein>
<dbReference type="Pfam" id="PF13517">
    <property type="entry name" value="FG-GAP_3"/>
    <property type="match status" value="11"/>
</dbReference>
<dbReference type="SUPFAM" id="SSF89260">
    <property type="entry name" value="Collagen-binding domain"/>
    <property type="match status" value="1"/>
</dbReference>
<reference evidence="5 6" key="1">
    <citation type="submission" date="2019-08" db="EMBL/GenBank/DDBJ databases">
        <title>Deep-cultivation of Planctomycetes and their phenomic and genomic characterization uncovers novel biology.</title>
        <authorList>
            <person name="Wiegand S."/>
            <person name="Jogler M."/>
            <person name="Boedeker C."/>
            <person name="Pinto D."/>
            <person name="Vollmers J."/>
            <person name="Rivas-Marin E."/>
            <person name="Kohn T."/>
            <person name="Peeters S.H."/>
            <person name="Heuer A."/>
            <person name="Rast P."/>
            <person name="Oberbeckmann S."/>
            <person name="Bunk B."/>
            <person name="Jeske O."/>
            <person name="Meyerdierks A."/>
            <person name="Storesund J.E."/>
            <person name="Kallscheuer N."/>
            <person name="Luecker S."/>
            <person name="Lage O.M."/>
            <person name="Pohl T."/>
            <person name="Merkel B.J."/>
            <person name="Hornburger P."/>
            <person name="Mueller R.-W."/>
            <person name="Bruemmer F."/>
            <person name="Labrenz M."/>
            <person name="Spormann A.M."/>
            <person name="Op den Camp H."/>
            <person name="Overmann J."/>
            <person name="Amann R."/>
            <person name="Jetten M.S.M."/>
            <person name="Mascher T."/>
            <person name="Medema M.H."/>
            <person name="Devos D.P."/>
            <person name="Kaster A.-K."/>
            <person name="Ovreas L."/>
            <person name="Rohde M."/>
            <person name="Galperin M.Y."/>
            <person name="Jogler C."/>
        </authorList>
    </citation>
    <scope>NUCLEOTIDE SEQUENCE [LARGE SCALE GENOMIC DNA]</scope>
    <source>
        <strain evidence="5 6">OJF2</strain>
    </source>
</reference>
<organism evidence="5 6">
    <name type="scientific">Aquisphaera giovannonii</name>
    <dbReference type="NCBI Taxonomy" id="406548"/>
    <lineage>
        <taxon>Bacteria</taxon>
        <taxon>Pseudomonadati</taxon>
        <taxon>Planctomycetota</taxon>
        <taxon>Planctomycetia</taxon>
        <taxon>Isosphaerales</taxon>
        <taxon>Isosphaeraceae</taxon>
        <taxon>Aquisphaera</taxon>
    </lineage>
</organism>
<accession>A0A5B9W1T0</accession>